<comment type="caution">
    <text evidence="8">The sequence shown here is derived from an EMBL/GenBank/DDBJ whole genome shotgun (WGS) entry which is preliminary data.</text>
</comment>
<sequence>MTSMSHDFIPLFVVSIVLIAALAFFIIALTQVLACERLTNVGKLLWALVMFSFPFLGPLIWYLWGKDATLNV</sequence>
<evidence type="ECO:0000256" key="5">
    <source>
        <dbReference type="ARBA" id="ARBA00023136"/>
    </source>
</evidence>
<organism evidence="8 9">
    <name type="scientific">Corynebacterium diphtheriae bv. mitis</name>
    <dbReference type="NCBI Taxonomy" id="1806053"/>
    <lineage>
        <taxon>Bacteria</taxon>
        <taxon>Bacillati</taxon>
        <taxon>Actinomycetota</taxon>
        <taxon>Actinomycetes</taxon>
        <taxon>Mycobacteriales</taxon>
        <taxon>Corynebacteriaceae</taxon>
        <taxon>Corynebacterium</taxon>
    </lineage>
</organism>
<protein>
    <recommendedName>
        <fullName evidence="7">Cardiolipin synthase N-terminal domain-containing protein</fullName>
    </recommendedName>
</protein>
<feature type="domain" description="Cardiolipin synthase N-terminal" evidence="7">
    <location>
        <begin position="24"/>
        <end position="65"/>
    </location>
</feature>
<keyword evidence="4 6" id="KW-1133">Transmembrane helix</keyword>
<dbReference type="GO" id="GO:0005886">
    <property type="term" value="C:plasma membrane"/>
    <property type="evidence" value="ECO:0007669"/>
    <property type="project" value="UniProtKB-SubCell"/>
</dbReference>
<accession>A0A854NH08</accession>
<keyword evidence="5 6" id="KW-0472">Membrane</keyword>
<evidence type="ECO:0000259" key="7">
    <source>
        <dbReference type="Pfam" id="PF13396"/>
    </source>
</evidence>
<name>A0A854NH08_CORDP</name>
<reference evidence="9" key="1">
    <citation type="submission" date="2016-02" db="EMBL/GenBank/DDBJ databases">
        <title>Genomic analyses of a collection of pathogenic Corynebacterium diphtheriae.</title>
        <authorList>
            <person name="Sangal V."/>
            <person name="Titov L."/>
        </authorList>
    </citation>
    <scope>NUCLEOTIDE SEQUENCE [LARGE SCALE GENOMIC DNA]</scope>
    <source>
        <strain evidence="9">1438</strain>
    </source>
</reference>
<evidence type="ECO:0000256" key="6">
    <source>
        <dbReference type="SAM" id="Phobius"/>
    </source>
</evidence>
<dbReference type="Pfam" id="PF13396">
    <property type="entry name" value="PLDc_N"/>
    <property type="match status" value="1"/>
</dbReference>
<dbReference type="EMBL" id="LSZF01000027">
    <property type="protein sequence ID" value="OWM34131.1"/>
    <property type="molecule type" value="Genomic_DNA"/>
</dbReference>
<dbReference type="AlphaFoldDB" id="A0A854NH08"/>
<evidence type="ECO:0000256" key="1">
    <source>
        <dbReference type="ARBA" id="ARBA00004651"/>
    </source>
</evidence>
<comment type="subcellular location">
    <subcellularLocation>
        <location evidence="1">Cell membrane</location>
        <topology evidence="1">Multi-pass membrane protein</topology>
    </subcellularLocation>
</comment>
<feature type="transmembrane region" description="Helical" evidence="6">
    <location>
        <begin position="44"/>
        <end position="64"/>
    </location>
</feature>
<dbReference type="InterPro" id="IPR027379">
    <property type="entry name" value="CLS_N"/>
</dbReference>
<evidence type="ECO:0000256" key="4">
    <source>
        <dbReference type="ARBA" id="ARBA00022989"/>
    </source>
</evidence>
<keyword evidence="3 6" id="KW-0812">Transmembrane</keyword>
<evidence type="ECO:0000256" key="2">
    <source>
        <dbReference type="ARBA" id="ARBA00022475"/>
    </source>
</evidence>
<evidence type="ECO:0000256" key="3">
    <source>
        <dbReference type="ARBA" id="ARBA00022692"/>
    </source>
</evidence>
<gene>
    <name evidence="8" type="ORF">AY602_09320</name>
</gene>
<evidence type="ECO:0000313" key="8">
    <source>
        <dbReference type="EMBL" id="OWM34131.1"/>
    </source>
</evidence>
<evidence type="ECO:0000313" key="9">
    <source>
        <dbReference type="Proteomes" id="UP000197692"/>
    </source>
</evidence>
<proteinExistence type="predicted"/>
<dbReference type="Proteomes" id="UP000197692">
    <property type="component" value="Unassembled WGS sequence"/>
</dbReference>
<keyword evidence="2" id="KW-1003">Cell membrane</keyword>